<name>A0A3B9GUG6_9PROT</name>
<comment type="caution">
    <text evidence="1">The sequence shown here is derived from an EMBL/GenBank/DDBJ whole genome shotgun (WGS) entry which is preliminary data.</text>
</comment>
<dbReference type="AlphaFoldDB" id="A0A3B9GUG6"/>
<evidence type="ECO:0000313" key="2">
    <source>
        <dbReference type="Proteomes" id="UP000259610"/>
    </source>
</evidence>
<organism evidence="1 2">
    <name type="scientific">Hyphomonas adhaerens</name>
    <dbReference type="NCBI Taxonomy" id="81029"/>
    <lineage>
        <taxon>Bacteria</taxon>
        <taxon>Pseudomonadati</taxon>
        <taxon>Pseudomonadota</taxon>
        <taxon>Alphaproteobacteria</taxon>
        <taxon>Hyphomonadales</taxon>
        <taxon>Hyphomonadaceae</taxon>
        <taxon>Hyphomonas</taxon>
    </lineage>
</organism>
<proteinExistence type="predicted"/>
<protein>
    <submittedName>
        <fullName evidence="1">Uncharacterized protein</fullName>
    </submittedName>
</protein>
<dbReference type="Proteomes" id="UP000259610">
    <property type="component" value="Unassembled WGS sequence"/>
</dbReference>
<gene>
    <name evidence="1" type="ORF">DCG58_02965</name>
</gene>
<accession>A0A3B9GUG6</accession>
<reference evidence="1 2" key="1">
    <citation type="journal article" date="2018" name="Nat. Biotechnol.">
        <title>A standardized bacterial taxonomy based on genome phylogeny substantially revises the tree of life.</title>
        <authorList>
            <person name="Parks D.H."/>
            <person name="Chuvochina M."/>
            <person name="Waite D.W."/>
            <person name="Rinke C."/>
            <person name="Skarshewski A."/>
            <person name="Chaumeil P.A."/>
            <person name="Hugenholtz P."/>
        </authorList>
    </citation>
    <scope>NUCLEOTIDE SEQUENCE [LARGE SCALE GENOMIC DNA]</scope>
    <source>
        <strain evidence="1">UBA8733</strain>
    </source>
</reference>
<sequence length="67" mass="7830">MSKDPHLKRQKQIRMSDEVRQRFDAAQEASGLTAEEFIVRCLDALEGRDEITQADVLEWIRLNSRDL</sequence>
<dbReference type="EMBL" id="DMAN01000061">
    <property type="protein sequence ID" value="HAE26097.1"/>
    <property type="molecule type" value="Genomic_DNA"/>
</dbReference>
<evidence type="ECO:0000313" key="1">
    <source>
        <dbReference type="EMBL" id="HAE26097.1"/>
    </source>
</evidence>